<name>E8RUG5_ASTEC</name>
<dbReference type="SUPFAM" id="SSF88659">
    <property type="entry name" value="Sigma3 and sigma4 domains of RNA polymerase sigma factors"/>
    <property type="match status" value="1"/>
</dbReference>
<evidence type="ECO:0000256" key="2">
    <source>
        <dbReference type="ARBA" id="ARBA00023015"/>
    </source>
</evidence>
<comment type="similarity">
    <text evidence="1">Belongs to the sigma-70 factor family. ECF subfamily.</text>
</comment>
<dbReference type="AlphaFoldDB" id="E8RUG5"/>
<evidence type="ECO:0000313" key="8">
    <source>
        <dbReference type="Proteomes" id="UP000001492"/>
    </source>
</evidence>
<keyword evidence="2" id="KW-0805">Transcription regulation</keyword>
<evidence type="ECO:0000313" key="7">
    <source>
        <dbReference type="EMBL" id="ADU14053.1"/>
    </source>
</evidence>
<dbReference type="GO" id="GO:0003677">
    <property type="term" value="F:DNA binding"/>
    <property type="evidence" value="ECO:0007669"/>
    <property type="project" value="InterPro"/>
</dbReference>
<dbReference type="EMBL" id="CP002396">
    <property type="protein sequence ID" value="ADU14053.1"/>
    <property type="molecule type" value="Genomic_DNA"/>
</dbReference>
<dbReference type="InterPro" id="IPR013325">
    <property type="entry name" value="RNA_pol_sigma_r2"/>
</dbReference>
<dbReference type="PANTHER" id="PTHR43133">
    <property type="entry name" value="RNA POLYMERASE ECF-TYPE SIGMA FACTO"/>
    <property type="match status" value="1"/>
</dbReference>
<organism evidence="7 8">
    <name type="scientific">Asticcacaulis excentricus (strain ATCC 15261 / DSM 4724 / KCTC 12464 / NCIMB 9791 / VKM B-1370 / CB 48)</name>
    <dbReference type="NCBI Taxonomy" id="573065"/>
    <lineage>
        <taxon>Bacteria</taxon>
        <taxon>Pseudomonadati</taxon>
        <taxon>Pseudomonadota</taxon>
        <taxon>Alphaproteobacteria</taxon>
        <taxon>Caulobacterales</taxon>
        <taxon>Caulobacteraceae</taxon>
        <taxon>Asticcacaulis</taxon>
    </lineage>
</organism>
<evidence type="ECO:0000256" key="1">
    <source>
        <dbReference type="ARBA" id="ARBA00010641"/>
    </source>
</evidence>
<keyword evidence="4" id="KW-0804">Transcription</keyword>
<feature type="domain" description="RNA polymerase sigma factor 70 region 4 type 2" evidence="6">
    <location>
        <begin position="109"/>
        <end position="159"/>
    </location>
</feature>
<evidence type="ECO:0000259" key="5">
    <source>
        <dbReference type="Pfam" id="PF04542"/>
    </source>
</evidence>
<dbReference type="GO" id="GO:0016987">
    <property type="term" value="F:sigma factor activity"/>
    <property type="evidence" value="ECO:0007669"/>
    <property type="project" value="UniProtKB-KW"/>
</dbReference>
<proteinExistence type="inferred from homology"/>
<keyword evidence="8" id="KW-1185">Reference proteome</keyword>
<feature type="domain" description="RNA polymerase sigma-70 region 2" evidence="5">
    <location>
        <begin position="9"/>
        <end position="76"/>
    </location>
</feature>
<evidence type="ECO:0000259" key="6">
    <source>
        <dbReference type="Pfam" id="PF08281"/>
    </source>
</evidence>
<dbReference type="GO" id="GO:0006352">
    <property type="term" value="P:DNA-templated transcription initiation"/>
    <property type="evidence" value="ECO:0007669"/>
    <property type="project" value="InterPro"/>
</dbReference>
<dbReference type="KEGG" id="aex:Astex_2401"/>
<dbReference type="InterPro" id="IPR039425">
    <property type="entry name" value="RNA_pol_sigma-70-like"/>
</dbReference>
<sequence length="171" mass="19401">MSNDVFNHLFRSYHGEIDAYFLRNTRNAALAEDLTQETFARLAVMGAAISAVKQKRPYLYRIARNLLIDHLRRSGRLSVGQPESIAMDCVPDRAPSPEDLVSASEQSKYMLAALMRLPQRTRQVFVLTRLDGLSYGETATALNISESTVQKHLAMATAHMMQHLETDHRRR</sequence>
<dbReference type="InterPro" id="IPR014284">
    <property type="entry name" value="RNA_pol_sigma-70_dom"/>
</dbReference>
<dbReference type="Proteomes" id="UP000001492">
    <property type="component" value="Chromosome 2"/>
</dbReference>
<dbReference type="Gene3D" id="1.10.1740.10">
    <property type="match status" value="1"/>
</dbReference>
<dbReference type="HOGENOM" id="CLU_047691_12_3_5"/>
<dbReference type="Gene3D" id="1.10.10.10">
    <property type="entry name" value="Winged helix-like DNA-binding domain superfamily/Winged helix DNA-binding domain"/>
    <property type="match status" value="1"/>
</dbReference>
<dbReference type="SUPFAM" id="SSF88946">
    <property type="entry name" value="Sigma2 domain of RNA polymerase sigma factors"/>
    <property type="match status" value="1"/>
</dbReference>
<protein>
    <submittedName>
        <fullName evidence="7">RNA polymerase, sigma-24 subunit, ECF subfamily</fullName>
    </submittedName>
</protein>
<dbReference type="Pfam" id="PF08281">
    <property type="entry name" value="Sigma70_r4_2"/>
    <property type="match status" value="1"/>
</dbReference>
<dbReference type="Pfam" id="PF04542">
    <property type="entry name" value="Sigma70_r2"/>
    <property type="match status" value="1"/>
</dbReference>
<dbReference type="PANTHER" id="PTHR43133:SF63">
    <property type="entry name" value="RNA POLYMERASE SIGMA FACTOR FECI-RELATED"/>
    <property type="match status" value="1"/>
</dbReference>
<dbReference type="InterPro" id="IPR013324">
    <property type="entry name" value="RNA_pol_sigma_r3/r4-like"/>
</dbReference>
<evidence type="ECO:0000256" key="3">
    <source>
        <dbReference type="ARBA" id="ARBA00023082"/>
    </source>
</evidence>
<dbReference type="InterPro" id="IPR036388">
    <property type="entry name" value="WH-like_DNA-bd_sf"/>
</dbReference>
<dbReference type="InterPro" id="IPR007627">
    <property type="entry name" value="RNA_pol_sigma70_r2"/>
</dbReference>
<evidence type="ECO:0000256" key="4">
    <source>
        <dbReference type="ARBA" id="ARBA00023163"/>
    </source>
</evidence>
<keyword evidence="3" id="KW-0731">Sigma factor</keyword>
<reference evidence="8" key="1">
    <citation type="submission" date="2010-12" db="EMBL/GenBank/DDBJ databases">
        <title>Complete sequence of chromosome 2 of Asticcacaulis excentricus CB 48.</title>
        <authorList>
            <consortium name="US DOE Joint Genome Institute"/>
            <person name="Lucas S."/>
            <person name="Copeland A."/>
            <person name="Lapidus A."/>
            <person name="Cheng J.-F."/>
            <person name="Bruce D."/>
            <person name="Goodwin L."/>
            <person name="Pitluck S."/>
            <person name="Teshima H."/>
            <person name="Davenport K."/>
            <person name="Detter J.C."/>
            <person name="Han C."/>
            <person name="Tapia R."/>
            <person name="Land M."/>
            <person name="Hauser L."/>
            <person name="Jeffries C."/>
            <person name="Kyrpides N."/>
            <person name="Ivanova N."/>
            <person name="Ovchinnikova G."/>
            <person name="Brun Y.V."/>
            <person name="Woyke T."/>
        </authorList>
    </citation>
    <scope>NUCLEOTIDE SEQUENCE [LARGE SCALE GENOMIC DNA]</scope>
    <source>
        <strain evidence="8">ATCC 15261 / DSM 4724 / KCTC 12464 / NCIMB 9791 / VKM B-1370 / CB 48</strain>
    </source>
</reference>
<dbReference type="NCBIfam" id="TIGR02937">
    <property type="entry name" value="sigma70-ECF"/>
    <property type="match status" value="1"/>
</dbReference>
<accession>E8RUG5</accession>
<gene>
    <name evidence="7" type="ordered locus">Astex_2401</name>
</gene>
<dbReference type="InterPro" id="IPR013249">
    <property type="entry name" value="RNA_pol_sigma70_r4_t2"/>
</dbReference>
<dbReference type="STRING" id="573065.Astex_2401"/>
<dbReference type="eggNOG" id="COG1595">
    <property type="taxonomic scope" value="Bacteria"/>
</dbReference>